<dbReference type="PANTHER" id="PTHR10924">
    <property type="entry name" value="MAJOR FACILITATOR SUPERFAMILY PROTEIN-RELATED"/>
    <property type="match status" value="1"/>
</dbReference>
<feature type="transmembrane region" description="Helical" evidence="5">
    <location>
        <begin position="99"/>
        <end position="124"/>
    </location>
</feature>
<feature type="transmembrane region" description="Helical" evidence="5">
    <location>
        <begin position="74"/>
        <end position="92"/>
    </location>
</feature>
<dbReference type="SUPFAM" id="SSF103473">
    <property type="entry name" value="MFS general substrate transporter"/>
    <property type="match status" value="1"/>
</dbReference>
<dbReference type="GO" id="GO:0022857">
    <property type="term" value="F:transmembrane transporter activity"/>
    <property type="evidence" value="ECO:0007669"/>
    <property type="project" value="InterPro"/>
</dbReference>
<accession>A0A9W6WMV0</accession>
<comment type="caution">
    <text evidence="6">The sequence shown here is derived from an EMBL/GenBank/DDBJ whole genome shotgun (WGS) entry which is preliminary data.</text>
</comment>
<dbReference type="EMBL" id="BSXW01000017">
    <property type="protein sequence ID" value="GMF09729.1"/>
    <property type="molecule type" value="Genomic_DNA"/>
</dbReference>
<comment type="subcellular location">
    <subcellularLocation>
        <location evidence="1">Membrane</location>
        <topology evidence="1">Multi-pass membrane protein</topology>
    </subcellularLocation>
</comment>
<dbReference type="Pfam" id="PF07690">
    <property type="entry name" value="MFS_1"/>
    <property type="match status" value="1"/>
</dbReference>
<dbReference type="PANTHER" id="PTHR10924:SF6">
    <property type="entry name" value="SOLUTE CARRIER FAMILY 49 MEMBER A3"/>
    <property type="match status" value="1"/>
</dbReference>
<evidence type="ECO:0000256" key="5">
    <source>
        <dbReference type="SAM" id="Phobius"/>
    </source>
</evidence>
<dbReference type="InterPro" id="IPR036259">
    <property type="entry name" value="MFS_trans_sf"/>
</dbReference>
<proteinExistence type="predicted"/>
<sequence>MTALVYEETEARYGTLLRTSGHSKQQQQSYEKWLMLAILSVLSSINQSICYSYAPIAAIVEDRWEQRLPSEHLITVFFISYIPCSFVGSWIMDKYGLRVGVLLGGFLQAVGASLRYFACSLSVIEEVYVTFLGQTLASLAMAFMVNSPAVLSANWFPPSMRATSTSVALNANNMGTAIVYLAAPFIVLSSIDVPDYNLYVAVAAIVSWVVSVFVFQSSPKFHDGYTGVPNSAAHDEYDWGQWSSAFSHSGFWQTLVAFSLAECVVNAISALLGKFLSATRFTNAQVGFVGAAFIISTLIGGQFISHIVDRKRNHKTAMQVCLLLTAIALALFRVVPKVKVHATLACLLFLGVVLGPLQPIVLELGVECAFPTSETTVAALQQLFGNFFSALVPGVDHGVNDDTDTYRVQLLHKRFSHETKIVLPHTSPEQAVVAASGDETTHE</sequence>
<keyword evidence="2 5" id="KW-0812">Transmembrane</keyword>
<feature type="transmembrane region" description="Helical" evidence="5">
    <location>
        <begin position="284"/>
        <end position="304"/>
    </location>
</feature>
<dbReference type="InterPro" id="IPR049680">
    <property type="entry name" value="FLVCR1-2_SLC49-like"/>
</dbReference>
<feature type="transmembrane region" description="Helical" evidence="5">
    <location>
        <begin position="136"/>
        <end position="156"/>
    </location>
</feature>
<keyword evidence="3 5" id="KW-1133">Transmembrane helix</keyword>
<evidence type="ECO:0000313" key="6">
    <source>
        <dbReference type="EMBL" id="GMF09729.1"/>
    </source>
</evidence>
<protein>
    <submittedName>
        <fullName evidence="6">Unnamed protein product</fullName>
    </submittedName>
</protein>
<evidence type="ECO:0000256" key="2">
    <source>
        <dbReference type="ARBA" id="ARBA00022692"/>
    </source>
</evidence>
<feature type="transmembrane region" description="Helical" evidence="5">
    <location>
        <begin position="316"/>
        <end position="334"/>
    </location>
</feature>
<dbReference type="AlphaFoldDB" id="A0A9W6WMV0"/>
<feature type="transmembrane region" description="Helical" evidence="5">
    <location>
        <begin position="168"/>
        <end position="190"/>
    </location>
</feature>
<evidence type="ECO:0000256" key="1">
    <source>
        <dbReference type="ARBA" id="ARBA00004141"/>
    </source>
</evidence>
<dbReference type="Proteomes" id="UP001165083">
    <property type="component" value="Unassembled WGS sequence"/>
</dbReference>
<dbReference type="OrthoDB" id="422206at2759"/>
<organism evidence="6 7">
    <name type="scientific">Phytophthora lilii</name>
    <dbReference type="NCBI Taxonomy" id="2077276"/>
    <lineage>
        <taxon>Eukaryota</taxon>
        <taxon>Sar</taxon>
        <taxon>Stramenopiles</taxon>
        <taxon>Oomycota</taxon>
        <taxon>Peronosporomycetes</taxon>
        <taxon>Peronosporales</taxon>
        <taxon>Peronosporaceae</taxon>
        <taxon>Phytophthora</taxon>
    </lineage>
</organism>
<dbReference type="Gene3D" id="1.20.1250.20">
    <property type="entry name" value="MFS general substrate transporter like domains"/>
    <property type="match status" value="1"/>
</dbReference>
<dbReference type="GO" id="GO:0016020">
    <property type="term" value="C:membrane"/>
    <property type="evidence" value="ECO:0007669"/>
    <property type="project" value="UniProtKB-SubCell"/>
</dbReference>
<feature type="transmembrane region" description="Helical" evidence="5">
    <location>
        <begin position="251"/>
        <end position="272"/>
    </location>
</feature>
<keyword evidence="7" id="KW-1185">Reference proteome</keyword>
<evidence type="ECO:0000256" key="4">
    <source>
        <dbReference type="ARBA" id="ARBA00023136"/>
    </source>
</evidence>
<feature type="transmembrane region" description="Helical" evidence="5">
    <location>
        <begin position="196"/>
        <end position="215"/>
    </location>
</feature>
<dbReference type="InterPro" id="IPR011701">
    <property type="entry name" value="MFS"/>
</dbReference>
<gene>
    <name evidence="6" type="ORF">Plil01_000060900</name>
</gene>
<keyword evidence="4 5" id="KW-0472">Membrane</keyword>
<name>A0A9W6WMV0_9STRA</name>
<feature type="transmembrane region" description="Helical" evidence="5">
    <location>
        <begin position="340"/>
        <end position="357"/>
    </location>
</feature>
<evidence type="ECO:0000256" key="3">
    <source>
        <dbReference type="ARBA" id="ARBA00022989"/>
    </source>
</evidence>
<reference evidence="6" key="1">
    <citation type="submission" date="2023-04" db="EMBL/GenBank/DDBJ databases">
        <title>Phytophthora lilii NBRC 32176.</title>
        <authorList>
            <person name="Ichikawa N."/>
            <person name="Sato H."/>
            <person name="Tonouchi N."/>
        </authorList>
    </citation>
    <scope>NUCLEOTIDE SEQUENCE</scope>
    <source>
        <strain evidence="6">NBRC 32176</strain>
    </source>
</reference>
<evidence type="ECO:0000313" key="7">
    <source>
        <dbReference type="Proteomes" id="UP001165083"/>
    </source>
</evidence>